<gene>
    <name evidence="1" type="ORF">CPELLU_LOCUS13157</name>
</gene>
<evidence type="ECO:0000313" key="2">
    <source>
        <dbReference type="Proteomes" id="UP000789759"/>
    </source>
</evidence>
<organism evidence="1 2">
    <name type="scientific">Cetraspora pellucida</name>
    <dbReference type="NCBI Taxonomy" id="1433469"/>
    <lineage>
        <taxon>Eukaryota</taxon>
        <taxon>Fungi</taxon>
        <taxon>Fungi incertae sedis</taxon>
        <taxon>Mucoromycota</taxon>
        <taxon>Glomeromycotina</taxon>
        <taxon>Glomeromycetes</taxon>
        <taxon>Diversisporales</taxon>
        <taxon>Gigasporaceae</taxon>
        <taxon>Cetraspora</taxon>
    </lineage>
</organism>
<sequence length="80" mass="9302">MKRHFPSLPILLKCETVSLQQGTQRCRFQTEVLGLDDIFGLIAITLSVFWIDEFRKHFHNQKQGDDYGIVAAIEMDKCFL</sequence>
<dbReference type="Proteomes" id="UP000789759">
    <property type="component" value="Unassembled WGS sequence"/>
</dbReference>
<name>A0A9N9NEU1_9GLOM</name>
<dbReference type="AlphaFoldDB" id="A0A9N9NEU1"/>
<evidence type="ECO:0000313" key="1">
    <source>
        <dbReference type="EMBL" id="CAG8725598.1"/>
    </source>
</evidence>
<accession>A0A9N9NEU1</accession>
<reference evidence="1" key="1">
    <citation type="submission" date="2021-06" db="EMBL/GenBank/DDBJ databases">
        <authorList>
            <person name="Kallberg Y."/>
            <person name="Tangrot J."/>
            <person name="Rosling A."/>
        </authorList>
    </citation>
    <scope>NUCLEOTIDE SEQUENCE</scope>
    <source>
        <strain evidence="1">FL966</strain>
    </source>
</reference>
<keyword evidence="2" id="KW-1185">Reference proteome</keyword>
<dbReference type="EMBL" id="CAJVQA010013614">
    <property type="protein sequence ID" value="CAG8725598.1"/>
    <property type="molecule type" value="Genomic_DNA"/>
</dbReference>
<comment type="caution">
    <text evidence="1">The sequence shown here is derived from an EMBL/GenBank/DDBJ whole genome shotgun (WGS) entry which is preliminary data.</text>
</comment>
<protein>
    <submittedName>
        <fullName evidence="1">22970_t:CDS:1</fullName>
    </submittedName>
</protein>
<dbReference type="OrthoDB" id="3352408at2759"/>
<proteinExistence type="predicted"/>